<evidence type="ECO:0000256" key="1">
    <source>
        <dbReference type="ARBA" id="ARBA00006889"/>
    </source>
</evidence>
<dbReference type="Proteomes" id="UP000236316">
    <property type="component" value="Segment"/>
</dbReference>
<dbReference type="InterPro" id="IPR000566">
    <property type="entry name" value="Lipocln_cytosolic_FA-bd_dom"/>
</dbReference>
<dbReference type="KEGG" id="vg:35382111"/>
<dbReference type="PANTHER" id="PTHR10612">
    <property type="entry name" value="APOLIPOPROTEIN D"/>
    <property type="match status" value="1"/>
</dbReference>
<dbReference type="InterPro" id="IPR047202">
    <property type="entry name" value="Lipocalin_Blc-like_dom"/>
</dbReference>
<dbReference type="InterPro" id="IPR022271">
    <property type="entry name" value="Lipocalin_ApoD"/>
</dbReference>
<dbReference type="GeneID" id="35382111"/>
<name>A0A2I2L3Y4_9VIRU</name>
<proteinExistence type="inferred from homology"/>
<dbReference type="Gene3D" id="2.40.128.20">
    <property type="match status" value="1"/>
</dbReference>
<reference evidence="4" key="1">
    <citation type="submission" date="2017-08" db="EMBL/GenBank/DDBJ databases">
        <authorList>
            <consortium name="Urmite Genomes"/>
        </authorList>
    </citation>
    <scope>NUCLEOTIDE SEQUENCE [LARGE SCALE GENOMIC DNA]</scope>
    <source>
        <strain evidence="4">IHUMI-LCC2</strain>
    </source>
</reference>
<dbReference type="SUPFAM" id="SSF50814">
    <property type="entry name" value="Lipocalins"/>
    <property type="match status" value="1"/>
</dbReference>
<dbReference type="RefSeq" id="YP_009448540.1">
    <property type="nucleotide sequence ID" value="NC_036594.1"/>
</dbReference>
<keyword evidence="5" id="KW-1185">Reference proteome</keyword>
<sequence length="178" mass="19797">MYNGIPTAIPIQPVNPFYVDLNKYSGTWYDVAHLPSFYQPTGAYNTLATYSINSDGTIGVYNTTYYNSTGYPTKYSVYGVGRSVDPNNRRLSITFQPSVGITGPVPQITGYYDIIVVAEDTLYPRYKYAAVSDPEKRSLSLLSRSPYPPSNELQDLIARVASAGYNVAGLEYTYHKHS</sequence>
<evidence type="ECO:0000313" key="4">
    <source>
        <dbReference type="EMBL" id="SNW62238.1"/>
    </source>
</evidence>
<comment type="similarity">
    <text evidence="1 2">Belongs to the calycin superfamily. Lipocalin family.</text>
</comment>
<evidence type="ECO:0000259" key="3">
    <source>
        <dbReference type="Pfam" id="PF08212"/>
    </source>
</evidence>
<dbReference type="GO" id="GO:0006950">
    <property type="term" value="P:response to stress"/>
    <property type="evidence" value="ECO:0007669"/>
    <property type="project" value="UniProtKB-ARBA"/>
</dbReference>
<dbReference type="PANTHER" id="PTHR10612:SF34">
    <property type="entry name" value="APOLIPOPROTEIN D"/>
    <property type="match status" value="1"/>
</dbReference>
<evidence type="ECO:0000256" key="2">
    <source>
        <dbReference type="PIRNR" id="PIRNR036893"/>
    </source>
</evidence>
<dbReference type="OrthoDB" id="34259at10239"/>
<protein>
    <submittedName>
        <fullName evidence="4">Lipocalin</fullName>
    </submittedName>
</protein>
<dbReference type="PIRSF" id="PIRSF036893">
    <property type="entry name" value="Lipocalin_ApoD"/>
    <property type="match status" value="1"/>
</dbReference>
<evidence type="ECO:0000313" key="5">
    <source>
        <dbReference type="Proteomes" id="UP000236316"/>
    </source>
</evidence>
<feature type="domain" description="Lipocalin/cytosolic fatty-acid binding" evidence="3">
    <location>
        <begin position="19"/>
        <end position="173"/>
    </location>
</feature>
<dbReference type="EMBL" id="LT906555">
    <property type="protein sequence ID" value="SNW62238.1"/>
    <property type="molecule type" value="Genomic_DNA"/>
</dbReference>
<accession>A0A2I2L3Y4</accession>
<dbReference type="CDD" id="cd19438">
    <property type="entry name" value="lipocalin_Blc-like"/>
    <property type="match status" value="1"/>
</dbReference>
<dbReference type="InterPro" id="IPR012674">
    <property type="entry name" value="Calycin"/>
</dbReference>
<dbReference type="Pfam" id="PF08212">
    <property type="entry name" value="Lipocalin_2"/>
    <property type="match status" value="1"/>
</dbReference>
<organism evidence="4">
    <name type="scientific">Orpheovirus IHUMI-LCC2</name>
    <dbReference type="NCBI Taxonomy" id="2023057"/>
    <lineage>
        <taxon>Viruses</taxon>
        <taxon>Varidnaviria</taxon>
        <taxon>Bamfordvirae</taxon>
        <taxon>Nucleocytoviricota</taxon>
        <taxon>Megaviricetes</taxon>
        <taxon>Pimascovirales</taxon>
        <taxon>Ocovirineae</taxon>
        <taxon>Orpheoviridae</taxon>
        <taxon>Alphaorpheovirus</taxon>
        <taxon>Alphaorpheovirus massiliense</taxon>
    </lineage>
</organism>
<gene>
    <name evidence="4" type="ORF">ORPV_334</name>
</gene>